<protein>
    <submittedName>
        <fullName evidence="4">Membrane protein</fullName>
    </submittedName>
</protein>
<feature type="compositionally biased region" description="Low complexity" evidence="1">
    <location>
        <begin position="78"/>
        <end position="89"/>
    </location>
</feature>
<dbReference type="PANTHER" id="PTHR34473:SF2">
    <property type="entry name" value="UPF0699 TRANSMEMBRANE PROTEIN YDBT"/>
    <property type="match status" value="1"/>
</dbReference>
<feature type="region of interest" description="Disordered" evidence="1">
    <location>
        <begin position="1"/>
        <end position="89"/>
    </location>
</feature>
<dbReference type="AlphaFoldDB" id="A0A087D3D1"/>
<dbReference type="eggNOG" id="COG3402">
    <property type="taxonomic scope" value="Bacteria"/>
</dbReference>
<sequence length="263" mass="28548">MTNATITDSGTPYGADDGETPETDRPTDAAERSIGTADRPADAAERPADAAERPADAAERPADAAERPADATRDAARASDAGAAPSAEAGASFDAAGADLGDRDREWRALPQRVRRVWLVNEALSTLAALAVCAMAAAICLANGWWDFWQPLIIGLVAAYSVLDLAFQPLQTTYAYAFNRFSIGEKDLRLRKGWLFRSTTTVPFNRVQHVDTKQNPVLRHFRLTSVVVHTAVDTHEIEALNDAEAERVVELITERVAYAKEDL</sequence>
<keyword evidence="2" id="KW-0812">Transmembrane</keyword>
<feature type="transmembrane region" description="Helical" evidence="2">
    <location>
        <begin position="152"/>
        <end position="170"/>
    </location>
</feature>
<gene>
    <name evidence="4" type="ORF">BSCA_0368</name>
</gene>
<dbReference type="InterPro" id="IPR005182">
    <property type="entry name" value="YdbS-like_PH"/>
</dbReference>
<name>A0A087D3D1_9BIFI</name>
<keyword evidence="2" id="KW-1133">Transmembrane helix</keyword>
<feature type="compositionally biased region" description="Basic and acidic residues" evidence="1">
    <location>
        <begin position="39"/>
        <end position="77"/>
    </location>
</feature>
<dbReference type="EMBL" id="JGZO01000034">
    <property type="protein sequence ID" value="KFI90031.1"/>
    <property type="molecule type" value="Genomic_DNA"/>
</dbReference>
<dbReference type="RefSeq" id="WP_051923299.1">
    <property type="nucleotide sequence ID" value="NZ_JAWFIY010000018.1"/>
</dbReference>
<organism evidence="4 5">
    <name type="scientific">Bifidobacterium scardovii</name>
    <dbReference type="NCBI Taxonomy" id="158787"/>
    <lineage>
        <taxon>Bacteria</taxon>
        <taxon>Bacillati</taxon>
        <taxon>Actinomycetota</taxon>
        <taxon>Actinomycetes</taxon>
        <taxon>Bifidobacteriales</taxon>
        <taxon>Bifidobacteriaceae</taxon>
        <taxon>Bifidobacterium</taxon>
    </lineage>
</organism>
<dbReference type="GeneID" id="85166998"/>
<evidence type="ECO:0000256" key="1">
    <source>
        <dbReference type="SAM" id="MobiDB-lite"/>
    </source>
</evidence>
<dbReference type="STRING" id="158787.BSCA_0368"/>
<evidence type="ECO:0000313" key="4">
    <source>
        <dbReference type="EMBL" id="KFI90031.1"/>
    </source>
</evidence>
<dbReference type="PANTHER" id="PTHR34473">
    <property type="entry name" value="UPF0699 TRANSMEMBRANE PROTEIN YDBS"/>
    <property type="match status" value="1"/>
</dbReference>
<evidence type="ECO:0000313" key="5">
    <source>
        <dbReference type="Proteomes" id="UP000029033"/>
    </source>
</evidence>
<dbReference type="Pfam" id="PF03703">
    <property type="entry name" value="bPH_2"/>
    <property type="match status" value="1"/>
</dbReference>
<keyword evidence="2" id="KW-0472">Membrane</keyword>
<evidence type="ECO:0000259" key="3">
    <source>
        <dbReference type="Pfam" id="PF03703"/>
    </source>
</evidence>
<dbReference type="OrthoDB" id="7364633at2"/>
<evidence type="ECO:0000256" key="2">
    <source>
        <dbReference type="SAM" id="Phobius"/>
    </source>
</evidence>
<feature type="domain" description="YdbS-like PH" evidence="3">
    <location>
        <begin position="176"/>
        <end position="252"/>
    </location>
</feature>
<proteinExistence type="predicted"/>
<comment type="caution">
    <text evidence="4">The sequence shown here is derived from an EMBL/GenBank/DDBJ whole genome shotgun (WGS) entry which is preliminary data.</text>
</comment>
<feature type="compositionally biased region" description="Polar residues" evidence="1">
    <location>
        <begin position="1"/>
        <end position="10"/>
    </location>
</feature>
<feature type="transmembrane region" description="Helical" evidence="2">
    <location>
        <begin position="123"/>
        <end position="146"/>
    </location>
</feature>
<accession>A0A087D3D1</accession>
<dbReference type="Proteomes" id="UP000029033">
    <property type="component" value="Unassembled WGS sequence"/>
</dbReference>
<reference evidence="4 5" key="1">
    <citation type="submission" date="2014-03" db="EMBL/GenBank/DDBJ databases">
        <title>Genomics of Bifidobacteria.</title>
        <authorList>
            <person name="Ventura M."/>
            <person name="Milani C."/>
            <person name="Lugli G.A."/>
        </authorList>
    </citation>
    <scope>NUCLEOTIDE SEQUENCE [LARGE SCALE GENOMIC DNA]</scope>
    <source>
        <strain evidence="4 5">LMG 21589</strain>
    </source>
</reference>
<keyword evidence="5" id="KW-1185">Reference proteome</keyword>
<feature type="compositionally biased region" description="Basic and acidic residues" evidence="1">
    <location>
        <begin position="22"/>
        <end position="31"/>
    </location>
</feature>